<evidence type="ECO:0000256" key="1">
    <source>
        <dbReference type="SAM" id="MobiDB-lite"/>
    </source>
</evidence>
<feature type="region of interest" description="Disordered" evidence="1">
    <location>
        <begin position="1"/>
        <end position="36"/>
    </location>
</feature>
<gene>
    <name evidence="2" type="ORF">MERR_LOCUS39993</name>
</gene>
<organism evidence="2 3">
    <name type="scientific">Microthlaspi erraticum</name>
    <dbReference type="NCBI Taxonomy" id="1685480"/>
    <lineage>
        <taxon>Eukaryota</taxon>
        <taxon>Viridiplantae</taxon>
        <taxon>Streptophyta</taxon>
        <taxon>Embryophyta</taxon>
        <taxon>Tracheophyta</taxon>
        <taxon>Spermatophyta</taxon>
        <taxon>Magnoliopsida</taxon>
        <taxon>eudicotyledons</taxon>
        <taxon>Gunneridae</taxon>
        <taxon>Pentapetalae</taxon>
        <taxon>rosids</taxon>
        <taxon>malvids</taxon>
        <taxon>Brassicales</taxon>
        <taxon>Brassicaceae</taxon>
        <taxon>Coluteocarpeae</taxon>
        <taxon>Microthlaspi</taxon>
    </lineage>
</organism>
<comment type="caution">
    <text evidence="2">The sequence shown here is derived from an EMBL/GenBank/DDBJ whole genome shotgun (WGS) entry which is preliminary data.</text>
</comment>
<keyword evidence="3" id="KW-1185">Reference proteome</keyword>
<reference evidence="2" key="1">
    <citation type="submission" date="2020-01" db="EMBL/GenBank/DDBJ databases">
        <authorList>
            <person name="Mishra B."/>
        </authorList>
    </citation>
    <scope>NUCLEOTIDE SEQUENCE [LARGE SCALE GENOMIC DNA]</scope>
</reference>
<sequence>MLSTSTSSSPHHQKPTSEGSSSAMPQGKNHFSNPAGSFTLSSGVCVTTNPRTPDHQRYDKRWRLKESFTLAVQEGWNHVEEEQETNLVSKIRSLWSILEHLGREEQGRALHGPPLDRTAQDYQRWRLYAQLDPTARPTGRARPILPKFTLA</sequence>
<name>A0A6D2KKG2_9BRAS</name>
<dbReference type="AlphaFoldDB" id="A0A6D2KKG2"/>
<accession>A0A6D2KKG2</accession>
<evidence type="ECO:0000313" key="2">
    <source>
        <dbReference type="EMBL" id="CAA7052758.1"/>
    </source>
</evidence>
<protein>
    <submittedName>
        <fullName evidence="2">Uncharacterized protein</fullName>
    </submittedName>
</protein>
<dbReference type="Proteomes" id="UP000467841">
    <property type="component" value="Unassembled WGS sequence"/>
</dbReference>
<proteinExistence type="predicted"/>
<evidence type="ECO:0000313" key="3">
    <source>
        <dbReference type="Proteomes" id="UP000467841"/>
    </source>
</evidence>
<dbReference type="EMBL" id="CACVBM020001507">
    <property type="protein sequence ID" value="CAA7052758.1"/>
    <property type="molecule type" value="Genomic_DNA"/>
</dbReference>